<gene>
    <name evidence="1" type="ORF">L6452_18799</name>
</gene>
<comment type="caution">
    <text evidence="1">The sequence shown here is derived from an EMBL/GenBank/DDBJ whole genome shotgun (WGS) entry which is preliminary data.</text>
</comment>
<evidence type="ECO:0000313" key="2">
    <source>
        <dbReference type="Proteomes" id="UP001055879"/>
    </source>
</evidence>
<sequence length="84" mass="9363">MVSTYKHDETILRLKVDIGDMFTGDEVVANDGDGWSWLPVIKMSDVGTLVSFVEARLGIRLGYKSYVLSITILDEDLNERALLG</sequence>
<organism evidence="1 2">
    <name type="scientific">Arctium lappa</name>
    <name type="common">Greater burdock</name>
    <name type="synonym">Lappa major</name>
    <dbReference type="NCBI Taxonomy" id="4217"/>
    <lineage>
        <taxon>Eukaryota</taxon>
        <taxon>Viridiplantae</taxon>
        <taxon>Streptophyta</taxon>
        <taxon>Embryophyta</taxon>
        <taxon>Tracheophyta</taxon>
        <taxon>Spermatophyta</taxon>
        <taxon>Magnoliopsida</taxon>
        <taxon>eudicotyledons</taxon>
        <taxon>Gunneridae</taxon>
        <taxon>Pentapetalae</taxon>
        <taxon>asterids</taxon>
        <taxon>campanulids</taxon>
        <taxon>Asterales</taxon>
        <taxon>Asteraceae</taxon>
        <taxon>Carduoideae</taxon>
        <taxon>Cardueae</taxon>
        <taxon>Arctiinae</taxon>
        <taxon>Arctium</taxon>
    </lineage>
</organism>
<evidence type="ECO:0000313" key="1">
    <source>
        <dbReference type="EMBL" id="KAI3730123.1"/>
    </source>
</evidence>
<keyword evidence="2" id="KW-1185">Reference proteome</keyword>
<reference evidence="2" key="1">
    <citation type="journal article" date="2022" name="Mol. Ecol. Resour.">
        <title>The genomes of chicory, endive, great burdock and yacon provide insights into Asteraceae palaeo-polyploidization history and plant inulin production.</title>
        <authorList>
            <person name="Fan W."/>
            <person name="Wang S."/>
            <person name="Wang H."/>
            <person name="Wang A."/>
            <person name="Jiang F."/>
            <person name="Liu H."/>
            <person name="Zhao H."/>
            <person name="Xu D."/>
            <person name="Zhang Y."/>
        </authorList>
    </citation>
    <scope>NUCLEOTIDE SEQUENCE [LARGE SCALE GENOMIC DNA]</scope>
    <source>
        <strain evidence="2">cv. Niubang</strain>
    </source>
</reference>
<dbReference type="Proteomes" id="UP001055879">
    <property type="component" value="Linkage Group LG05"/>
</dbReference>
<reference evidence="1 2" key="2">
    <citation type="journal article" date="2022" name="Mol. Ecol. Resour.">
        <title>The genomes of chicory, endive, great burdock and yacon provide insights into Asteraceae paleo-polyploidization history and plant inulin production.</title>
        <authorList>
            <person name="Fan W."/>
            <person name="Wang S."/>
            <person name="Wang H."/>
            <person name="Wang A."/>
            <person name="Jiang F."/>
            <person name="Liu H."/>
            <person name="Zhao H."/>
            <person name="Xu D."/>
            <person name="Zhang Y."/>
        </authorList>
    </citation>
    <scope>NUCLEOTIDE SEQUENCE [LARGE SCALE GENOMIC DNA]</scope>
    <source>
        <strain evidence="2">cv. Niubang</strain>
    </source>
</reference>
<proteinExistence type="predicted"/>
<name>A0ACB9C7C2_ARCLA</name>
<protein>
    <submittedName>
        <fullName evidence="1">Uncharacterized protein</fullName>
    </submittedName>
</protein>
<dbReference type="EMBL" id="CM042051">
    <property type="protein sequence ID" value="KAI3730123.1"/>
    <property type="molecule type" value="Genomic_DNA"/>
</dbReference>
<accession>A0ACB9C7C2</accession>